<proteinExistence type="predicted"/>
<gene>
    <name evidence="1" type="ORF">RCC75_20660</name>
    <name evidence="2" type="ORF">RCG00_02680</name>
</gene>
<accession>A0AA51MN87</accession>
<organism evidence="2">
    <name type="scientific">Thiothrix subterranea</name>
    <dbReference type="NCBI Taxonomy" id="2735563"/>
    <lineage>
        <taxon>Bacteria</taxon>
        <taxon>Pseudomonadati</taxon>
        <taxon>Pseudomonadota</taxon>
        <taxon>Gammaproteobacteria</taxon>
        <taxon>Thiotrichales</taxon>
        <taxon>Thiotrichaceae</taxon>
        <taxon>Thiothrix</taxon>
    </lineage>
</organism>
<protein>
    <submittedName>
        <fullName evidence="2">Uncharacterized protein</fullName>
    </submittedName>
</protein>
<name>A0AA51MN87_9GAMM</name>
<evidence type="ECO:0000313" key="2">
    <source>
        <dbReference type="EMBL" id="WML87273.1"/>
    </source>
</evidence>
<dbReference type="AlphaFoldDB" id="A0AA51MN87"/>
<dbReference type="RefSeq" id="WP_308136605.1">
    <property type="nucleotide sequence ID" value="NZ_CP133197.1"/>
</dbReference>
<evidence type="ECO:0000313" key="1">
    <source>
        <dbReference type="EMBL" id="MDQ5770954.1"/>
    </source>
</evidence>
<dbReference type="EMBL" id="JAVFKN010000049">
    <property type="protein sequence ID" value="MDQ5770954.1"/>
    <property type="molecule type" value="Genomic_DNA"/>
</dbReference>
<sequence length="71" mass="8649">MPSILNRQRKTDALYLRPIQSSIWTKAPCPHCGSFTWTKRPCIWWKKLLHPNRQRCFCRQCREEFWLKKGS</sequence>
<evidence type="ECO:0000313" key="3">
    <source>
        <dbReference type="Proteomes" id="UP001223336"/>
    </source>
</evidence>
<keyword evidence="3" id="KW-1185">Reference proteome</keyword>
<reference evidence="2 3" key="1">
    <citation type="submission" date="2023-08" db="EMBL/GenBank/DDBJ databases">
        <title>New molecular markers tilS and rpoB for phylogenetic and monitoring studies of the genus Thiothrix biodiversity.</title>
        <authorList>
            <person name="Ravin N.V."/>
            <person name="Smolyakov D."/>
            <person name="Markov N.D."/>
            <person name="Beletsky A.V."/>
            <person name="Mardanov A.V."/>
            <person name="Rudenko T.S."/>
            <person name="Grabovich M.Y."/>
        </authorList>
    </citation>
    <scope>NUCLEOTIDE SEQUENCE</scope>
    <source>
        <strain evidence="2">DNT52</strain>
        <strain evidence="1 3">H33</strain>
    </source>
</reference>
<dbReference type="Proteomes" id="UP001223336">
    <property type="component" value="Unassembled WGS sequence"/>
</dbReference>
<dbReference type="Proteomes" id="UP001229862">
    <property type="component" value="Chromosome"/>
</dbReference>
<dbReference type="EMBL" id="CP133217">
    <property type="protein sequence ID" value="WML87273.1"/>
    <property type="molecule type" value="Genomic_DNA"/>
</dbReference>